<organism evidence="2 3">
    <name type="scientific">Glossina brevipalpis</name>
    <dbReference type="NCBI Taxonomy" id="37001"/>
    <lineage>
        <taxon>Eukaryota</taxon>
        <taxon>Metazoa</taxon>
        <taxon>Ecdysozoa</taxon>
        <taxon>Arthropoda</taxon>
        <taxon>Hexapoda</taxon>
        <taxon>Insecta</taxon>
        <taxon>Pterygota</taxon>
        <taxon>Neoptera</taxon>
        <taxon>Endopterygota</taxon>
        <taxon>Diptera</taxon>
        <taxon>Brachycera</taxon>
        <taxon>Muscomorpha</taxon>
        <taxon>Hippoboscoidea</taxon>
        <taxon>Glossinidae</taxon>
        <taxon>Glossina</taxon>
    </lineage>
</organism>
<keyword evidence="1" id="KW-0472">Membrane</keyword>
<sequence length="156" mass="18602">MQQEKQALLYGSYETSQALQLSRMKTKKNLEIVTLSRFTDQTCGSRVMRDPSSNRPTIVLFFRLCVFCFVFLFKRFFKSNYFFLILTTTTTTNNNITVINTTLYIIWPEINRNSNQNSVIYENYSLPFILQTVRNRNTHPNDRDYNSRELYSYDYT</sequence>
<reference evidence="2" key="2">
    <citation type="submission" date="2020-05" db="UniProtKB">
        <authorList>
            <consortium name="EnsemblMetazoa"/>
        </authorList>
    </citation>
    <scope>IDENTIFICATION</scope>
    <source>
        <strain evidence="2">IAEA</strain>
    </source>
</reference>
<keyword evidence="1" id="KW-1133">Transmembrane helix</keyword>
<evidence type="ECO:0000256" key="1">
    <source>
        <dbReference type="SAM" id="Phobius"/>
    </source>
</evidence>
<proteinExistence type="predicted"/>
<name>A0A1A9X0G5_9MUSC</name>
<dbReference type="EnsemblMetazoa" id="GBRI039657-RA">
    <property type="protein sequence ID" value="GBRI039657-PA"/>
    <property type="gene ID" value="GBRI039657"/>
</dbReference>
<keyword evidence="1" id="KW-0812">Transmembrane</keyword>
<reference evidence="3" key="1">
    <citation type="submission" date="2014-03" db="EMBL/GenBank/DDBJ databases">
        <authorList>
            <person name="Aksoy S."/>
            <person name="Warren W."/>
            <person name="Wilson R.K."/>
        </authorList>
    </citation>
    <scope>NUCLEOTIDE SEQUENCE [LARGE SCALE GENOMIC DNA]</scope>
    <source>
        <strain evidence="3">IAEA</strain>
    </source>
</reference>
<feature type="transmembrane region" description="Helical" evidence="1">
    <location>
        <begin position="58"/>
        <end position="77"/>
    </location>
</feature>
<keyword evidence="3" id="KW-1185">Reference proteome</keyword>
<protein>
    <submittedName>
        <fullName evidence="2">Uncharacterized protein</fullName>
    </submittedName>
</protein>
<accession>A0A1A9X0G5</accession>
<evidence type="ECO:0000313" key="2">
    <source>
        <dbReference type="EnsemblMetazoa" id="GBRI039657-PA"/>
    </source>
</evidence>
<dbReference type="AlphaFoldDB" id="A0A1A9X0G5"/>
<evidence type="ECO:0000313" key="3">
    <source>
        <dbReference type="Proteomes" id="UP000091820"/>
    </source>
</evidence>
<dbReference type="Proteomes" id="UP000091820">
    <property type="component" value="Unassembled WGS sequence"/>
</dbReference>
<dbReference type="VEuPathDB" id="VectorBase:GBRI039657"/>